<dbReference type="GO" id="GO:0071786">
    <property type="term" value="P:endoplasmic reticulum tubular network organization"/>
    <property type="evidence" value="ECO:0007669"/>
    <property type="project" value="TreeGrafter"/>
</dbReference>
<dbReference type="InterPro" id="IPR051645">
    <property type="entry name" value="PER33/POM33_regulator"/>
</dbReference>
<protein>
    <submittedName>
        <fullName evidence="5">Uncharacterized protein</fullName>
    </submittedName>
</protein>
<dbReference type="AlphaFoldDB" id="A0A453F0G8"/>
<keyword evidence="3" id="KW-1133">Transmembrane helix</keyword>
<sequence length="50" mass="5934">MLKLMYHAPVTSGYHQSVWARIGRAVNPHILRYTPFLNTPISAVQRWWLR</sequence>
<evidence type="ECO:0000313" key="5">
    <source>
        <dbReference type="EnsemblPlants" id="AET3Gv20532400.1"/>
    </source>
</evidence>
<evidence type="ECO:0000313" key="6">
    <source>
        <dbReference type="Proteomes" id="UP000015105"/>
    </source>
</evidence>
<keyword evidence="4" id="KW-0472">Membrane</keyword>
<accession>A0A453F0G8</accession>
<dbReference type="PANTHER" id="PTHR12703">
    <property type="entry name" value="TRANSMEMBRANE PROTEIN 33"/>
    <property type="match status" value="1"/>
</dbReference>
<keyword evidence="6" id="KW-1185">Reference proteome</keyword>
<reference evidence="6" key="2">
    <citation type="journal article" date="2017" name="Nat. Plants">
        <title>The Aegilops tauschii genome reveals multiple impacts of transposons.</title>
        <authorList>
            <person name="Zhao G."/>
            <person name="Zou C."/>
            <person name="Li K."/>
            <person name="Wang K."/>
            <person name="Li T."/>
            <person name="Gao L."/>
            <person name="Zhang X."/>
            <person name="Wang H."/>
            <person name="Yang Z."/>
            <person name="Liu X."/>
            <person name="Jiang W."/>
            <person name="Mao L."/>
            <person name="Kong X."/>
            <person name="Jiao Y."/>
            <person name="Jia J."/>
        </authorList>
    </citation>
    <scope>NUCLEOTIDE SEQUENCE [LARGE SCALE GENOMIC DNA]</scope>
    <source>
        <strain evidence="6">cv. AL8/78</strain>
    </source>
</reference>
<dbReference type="EnsemblPlants" id="AET3Gv20532400.1">
    <property type="protein sequence ID" value="AET3Gv20532400.1"/>
    <property type="gene ID" value="AET3Gv20532400"/>
</dbReference>
<dbReference type="GO" id="GO:0005783">
    <property type="term" value="C:endoplasmic reticulum"/>
    <property type="evidence" value="ECO:0007669"/>
    <property type="project" value="TreeGrafter"/>
</dbReference>
<evidence type="ECO:0000256" key="4">
    <source>
        <dbReference type="ARBA" id="ARBA00023136"/>
    </source>
</evidence>
<dbReference type="PANTHER" id="PTHR12703:SF4">
    <property type="entry name" value="TRANSMEMBRANE PROTEIN 33"/>
    <property type="match status" value="1"/>
</dbReference>
<keyword evidence="2" id="KW-0812">Transmembrane</keyword>
<dbReference type="Gramene" id="AET3Gv20532400.1">
    <property type="protein sequence ID" value="AET3Gv20532400.1"/>
    <property type="gene ID" value="AET3Gv20532400"/>
</dbReference>
<name>A0A453F0G8_AEGTS</name>
<reference evidence="5" key="4">
    <citation type="submission" date="2019-03" db="UniProtKB">
        <authorList>
            <consortium name="EnsemblPlants"/>
        </authorList>
    </citation>
    <scope>IDENTIFICATION</scope>
</reference>
<proteinExistence type="predicted"/>
<dbReference type="Proteomes" id="UP000015105">
    <property type="component" value="Chromosome 3D"/>
</dbReference>
<organism evidence="5 6">
    <name type="scientific">Aegilops tauschii subsp. strangulata</name>
    <name type="common">Goatgrass</name>
    <dbReference type="NCBI Taxonomy" id="200361"/>
    <lineage>
        <taxon>Eukaryota</taxon>
        <taxon>Viridiplantae</taxon>
        <taxon>Streptophyta</taxon>
        <taxon>Embryophyta</taxon>
        <taxon>Tracheophyta</taxon>
        <taxon>Spermatophyta</taxon>
        <taxon>Magnoliopsida</taxon>
        <taxon>Liliopsida</taxon>
        <taxon>Poales</taxon>
        <taxon>Poaceae</taxon>
        <taxon>BOP clade</taxon>
        <taxon>Pooideae</taxon>
        <taxon>Triticodae</taxon>
        <taxon>Triticeae</taxon>
        <taxon>Triticinae</taxon>
        <taxon>Aegilops</taxon>
    </lineage>
</organism>
<comment type="subcellular location">
    <subcellularLocation>
        <location evidence="1">Membrane</location>
        <topology evidence="1">Multi-pass membrane protein</topology>
    </subcellularLocation>
</comment>
<reference evidence="6" key="1">
    <citation type="journal article" date="2014" name="Science">
        <title>Ancient hybridizations among the ancestral genomes of bread wheat.</title>
        <authorList>
            <consortium name="International Wheat Genome Sequencing Consortium,"/>
            <person name="Marcussen T."/>
            <person name="Sandve S.R."/>
            <person name="Heier L."/>
            <person name="Spannagl M."/>
            <person name="Pfeifer M."/>
            <person name="Jakobsen K.S."/>
            <person name="Wulff B.B."/>
            <person name="Steuernagel B."/>
            <person name="Mayer K.F."/>
            <person name="Olsen O.A."/>
        </authorList>
    </citation>
    <scope>NUCLEOTIDE SEQUENCE [LARGE SCALE GENOMIC DNA]</scope>
    <source>
        <strain evidence="6">cv. AL8/78</strain>
    </source>
</reference>
<dbReference type="GO" id="GO:0061024">
    <property type="term" value="P:membrane organization"/>
    <property type="evidence" value="ECO:0007669"/>
    <property type="project" value="TreeGrafter"/>
</dbReference>
<evidence type="ECO:0000256" key="1">
    <source>
        <dbReference type="ARBA" id="ARBA00004141"/>
    </source>
</evidence>
<reference evidence="5" key="3">
    <citation type="journal article" date="2017" name="Nature">
        <title>Genome sequence of the progenitor of the wheat D genome Aegilops tauschii.</title>
        <authorList>
            <person name="Luo M.C."/>
            <person name="Gu Y.Q."/>
            <person name="Puiu D."/>
            <person name="Wang H."/>
            <person name="Twardziok S.O."/>
            <person name="Deal K.R."/>
            <person name="Huo N."/>
            <person name="Zhu T."/>
            <person name="Wang L."/>
            <person name="Wang Y."/>
            <person name="McGuire P.E."/>
            <person name="Liu S."/>
            <person name="Long H."/>
            <person name="Ramasamy R.K."/>
            <person name="Rodriguez J.C."/>
            <person name="Van S.L."/>
            <person name="Yuan L."/>
            <person name="Wang Z."/>
            <person name="Xia Z."/>
            <person name="Xiao L."/>
            <person name="Anderson O.D."/>
            <person name="Ouyang S."/>
            <person name="Liang Y."/>
            <person name="Zimin A.V."/>
            <person name="Pertea G."/>
            <person name="Qi P."/>
            <person name="Bennetzen J.L."/>
            <person name="Dai X."/>
            <person name="Dawson M.W."/>
            <person name="Muller H.G."/>
            <person name="Kugler K."/>
            <person name="Rivarola-Duarte L."/>
            <person name="Spannagl M."/>
            <person name="Mayer K.F.X."/>
            <person name="Lu F.H."/>
            <person name="Bevan M.W."/>
            <person name="Leroy P."/>
            <person name="Li P."/>
            <person name="You F.M."/>
            <person name="Sun Q."/>
            <person name="Liu Z."/>
            <person name="Lyons E."/>
            <person name="Wicker T."/>
            <person name="Salzberg S.L."/>
            <person name="Devos K.M."/>
            <person name="Dvorak J."/>
        </authorList>
    </citation>
    <scope>NUCLEOTIDE SEQUENCE [LARGE SCALE GENOMIC DNA]</scope>
    <source>
        <strain evidence="5">cv. AL8/78</strain>
    </source>
</reference>
<reference evidence="5" key="5">
    <citation type="journal article" date="2021" name="G3 (Bethesda)">
        <title>Aegilops tauschii genome assembly Aet v5.0 features greater sequence contiguity and improved annotation.</title>
        <authorList>
            <person name="Wang L."/>
            <person name="Zhu T."/>
            <person name="Rodriguez J.C."/>
            <person name="Deal K.R."/>
            <person name="Dubcovsky J."/>
            <person name="McGuire P.E."/>
            <person name="Lux T."/>
            <person name="Spannagl M."/>
            <person name="Mayer K.F.X."/>
            <person name="Baldrich P."/>
            <person name="Meyers B.C."/>
            <person name="Huo N."/>
            <person name="Gu Y.Q."/>
            <person name="Zhou H."/>
            <person name="Devos K.M."/>
            <person name="Bennetzen J.L."/>
            <person name="Unver T."/>
            <person name="Budak H."/>
            <person name="Gulick P.J."/>
            <person name="Galiba G."/>
            <person name="Kalapos B."/>
            <person name="Nelson D.R."/>
            <person name="Li P."/>
            <person name="You F.M."/>
            <person name="Luo M.C."/>
            <person name="Dvorak J."/>
        </authorList>
    </citation>
    <scope>NUCLEOTIDE SEQUENCE [LARGE SCALE GENOMIC DNA]</scope>
    <source>
        <strain evidence="5">cv. AL8/78</strain>
    </source>
</reference>
<dbReference type="GO" id="GO:0016020">
    <property type="term" value="C:membrane"/>
    <property type="evidence" value="ECO:0007669"/>
    <property type="project" value="UniProtKB-SubCell"/>
</dbReference>
<evidence type="ECO:0000256" key="3">
    <source>
        <dbReference type="ARBA" id="ARBA00022989"/>
    </source>
</evidence>
<evidence type="ECO:0000256" key="2">
    <source>
        <dbReference type="ARBA" id="ARBA00022692"/>
    </source>
</evidence>